<dbReference type="Gene3D" id="3.30.710.10">
    <property type="entry name" value="Potassium Channel Kv1.1, Chain A"/>
    <property type="match status" value="1"/>
</dbReference>
<dbReference type="PROSITE" id="PS50097">
    <property type="entry name" value="BTB"/>
    <property type="match status" value="1"/>
</dbReference>
<dbReference type="CDD" id="cd00121">
    <property type="entry name" value="MATH"/>
    <property type="match status" value="1"/>
</dbReference>
<dbReference type="OrthoDB" id="6446173at2759"/>
<evidence type="ECO:0008006" key="5">
    <source>
        <dbReference type="Google" id="ProtNLM"/>
    </source>
</evidence>
<proteinExistence type="predicted"/>
<dbReference type="SMART" id="SM00225">
    <property type="entry name" value="BTB"/>
    <property type="match status" value="1"/>
</dbReference>
<evidence type="ECO:0000313" key="3">
    <source>
        <dbReference type="EMBL" id="GFQ70085.1"/>
    </source>
</evidence>
<feature type="domain" description="BTB" evidence="1">
    <location>
        <begin position="331"/>
        <end position="398"/>
    </location>
</feature>
<name>A0A8X6KAB2_TRICU</name>
<dbReference type="PANTHER" id="PTHR24413">
    <property type="entry name" value="SPECKLE-TYPE POZ PROTEIN"/>
    <property type="match status" value="1"/>
</dbReference>
<accession>A0A8X6KAB2</accession>
<comment type="caution">
    <text evidence="3">The sequence shown here is derived from an EMBL/GenBank/DDBJ whole genome shotgun (WGS) entry which is preliminary data.</text>
</comment>
<dbReference type="Gene3D" id="2.60.210.10">
    <property type="entry name" value="Apoptosis, Tumor Necrosis Factor Receptor Associated Protein 2, Chain A"/>
    <property type="match status" value="1"/>
</dbReference>
<feature type="domain" description="MATH" evidence="2">
    <location>
        <begin position="18"/>
        <end position="140"/>
    </location>
</feature>
<gene>
    <name evidence="3" type="ORF">TNCT_244881</name>
</gene>
<dbReference type="CDD" id="cd18186">
    <property type="entry name" value="BTB_POZ_ZBTB_KLHL-like"/>
    <property type="match status" value="1"/>
</dbReference>
<dbReference type="Pfam" id="PF00651">
    <property type="entry name" value="BTB"/>
    <property type="match status" value="1"/>
</dbReference>
<reference evidence="3" key="1">
    <citation type="submission" date="2020-07" db="EMBL/GenBank/DDBJ databases">
        <title>Multicomponent nature underlies the extraordinary mechanical properties of spider dragline silk.</title>
        <authorList>
            <person name="Kono N."/>
            <person name="Nakamura H."/>
            <person name="Mori M."/>
            <person name="Yoshida Y."/>
            <person name="Ohtoshi R."/>
            <person name="Malay A.D."/>
            <person name="Moran D.A.P."/>
            <person name="Tomita M."/>
            <person name="Numata K."/>
            <person name="Arakawa K."/>
        </authorList>
    </citation>
    <scope>NUCLEOTIDE SEQUENCE</scope>
</reference>
<dbReference type="SUPFAM" id="SSF54695">
    <property type="entry name" value="POZ domain"/>
    <property type="match status" value="1"/>
</dbReference>
<dbReference type="AlphaFoldDB" id="A0A8X6KAB2"/>
<dbReference type="InterPro" id="IPR000210">
    <property type="entry name" value="BTB/POZ_dom"/>
</dbReference>
<dbReference type="SUPFAM" id="SSF49599">
    <property type="entry name" value="TRAF domain-like"/>
    <property type="match status" value="2"/>
</dbReference>
<dbReference type="InterPro" id="IPR011333">
    <property type="entry name" value="SKP1/BTB/POZ_sf"/>
</dbReference>
<evidence type="ECO:0000259" key="2">
    <source>
        <dbReference type="PROSITE" id="PS50144"/>
    </source>
</evidence>
<dbReference type="Pfam" id="PF22486">
    <property type="entry name" value="MATH_2"/>
    <property type="match status" value="1"/>
</dbReference>
<evidence type="ECO:0000259" key="1">
    <source>
        <dbReference type="PROSITE" id="PS50097"/>
    </source>
</evidence>
<dbReference type="InterPro" id="IPR002083">
    <property type="entry name" value="MATH/TRAF_dom"/>
</dbReference>
<dbReference type="EMBL" id="BMAO01000929">
    <property type="protein sequence ID" value="GFQ70085.1"/>
    <property type="molecule type" value="Genomic_DNA"/>
</dbReference>
<dbReference type="PROSITE" id="PS50144">
    <property type="entry name" value="MATH"/>
    <property type="match status" value="1"/>
</dbReference>
<protein>
    <recommendedName>
        <fullName evidence="5">Speckle-type POZ protein</fullName>
    </recommendedName>
</protein>
<evidence type="ECO:0000313" key="4">
    <source>
        <dbReference type="Proteomes" id="UP000887116"/>
    </source>
</evidence>
<sequence length="542" mass="62895">MSKFYAPPSVLNVKEGKGYIFTWEIENYSMHFESYIDSPVFQTPNGMLWGIIFYPNGYKQKNHIGLRLLRIDTIGCNKFWWAAQFSLVTALKVVKPLHPPESRCQWDSDVIFGDYMTKEEFLDSSHLLLPKDKLTVQCRISRLPEKEFLNKGCSITSHIEVNHLIAISEFPFHRWSKSKKSLTDNTSSRIQETPFILTFDPQWNSNDESMKVTFTSKKGLSAERSMLYRLHIDLLDVDDNVHTSVDEVRVFHFTDEEIWTFAGFIKTKDLLEMQSMFSNDGYFALRFEKYLALANTDLCTSEIIYHQKERPEKSRFCKDLALFYQSAHTCTDLKIKADGKMFLVYKTIICSRSPVFKAMLKSDMLEKEEDAIDITDIDSETMGRLIHFLYSGKLEKDMDCSAVLELYAAAHKYMIEELKKECSGVLRAMMSKNNCRSIQSYAEVFSDNELKDIIQEWIDCISAQPRIQQNSSSLCIYKKWLPSFLRRKSRAAVVSLKRSSQSPEEKRDAHDLFLASLDSHIFHQIISLLFPPKDQTDNNSQD</sequence>
<organism evidence="3 4">
    <name type="scientific">Trichonephila clavata</name>
    <name type="common">Joro spider</name>
    <name type="synonym">Nephila clavata</name>
    <dbReference type="NCBI Taxonomy" id="2740835"/>
    <lineage>
        <taxon>Eukaryota</taxon>
        <taxon>Metazoa</taxon>
        <taxon>Ecdysozoa</taxon>
        <taxon>Arthropoda</taxon>
        <taxon>Chelicerata</taxon>
        <taxon>Arachnida</taxon>
        <taxon>Araneae</taxon>
        <taxon>Araneomorphae</taxon>
        <taxon>Entelegynae</taxon>
        <taxon>Araneoidea</taxon>
        <taxon>Nephilidae</taxon>
        <taxon>Trichonephila</taxon>
    </lineage>
</organism>
<dbReference type="Proteomes" id="UP000887116">
    <property type="component" value="Unassembled WGS sequence"/>
</dbReference>
<dbReference type="GO" id="GO:0030163">
    <property type="term" value="P:protein catabolic process"/>
    <property type="evidence" value="ECO:0007669"/>
    <property type="project" value="UniProtKB-ARBA"/>
</dbReference>
<keyword evidence="4" id="KW-1185">Reference proteome</keyword>
<dbReference type="InterPro" id="IPR008974">
    <property type="entry name" value="TRAF-like"/>
</dbReference>